<dbReference type="EMBL" id="BAAAZX010000013">
    <property type="protein sequence ID" value="GAA4002200.1"/>
    <property type="molecule type" value="Genomic_DNA"/>
</dbReference>
<dbReference type="Proteomes" id="UP001500456">
    <property type="component" value="Unassembled WGS sequence"/>
</dbReference>
<name>A0ABP7RU97_9ACTN</name>
<protein>
    <submittedName>
        <fullName evidence="1">Uncharacterized protein</fullName>
    </submittedName>
</protein>
<evidence type="ECO:0000313" key="1">
    <source>
        <dbReference type="EMBL" id="GAA4002200.1"/>
    </source>
</evidence>
<comment type="caution">
    <text evidence="1">The sequence shown here is derived from an EMBL/GenBank/DDBJ whole genome shotgun (WGS) entry which is preliminary data.</text>
</comment>
<sequence>MTVSAPTTFTGGFEKVTLRIFGATVSMLNMLCCVTGSSGAEVFEWGLGWEGVCGSA</sequence>
<keyword evidence="2" id="KW-1185">Reference proteome</keyword>
<organism evidence="1 2">
    <name type="scientific">Streptomyces plumbiresistens</name>
    <dbReference type="NCBI Taxonomy" id="511811"/>
    <lineage>
        <taxon>Bacteria</taxon>
        <taxon>Bacillati</taxon>
        <taxon>Actinomycetota</taxon>
        <taxon>Actinomycetes</taxon>
        <taxon>Kitasatosporales</taxon>
        <taxon>Streptomycetaceae</taxon>
        <taxon>Streptomyces</taxon>
    </lineage>
</organism>
<proteinExistence type="predicted"/>
<gene>
    <name evidence="1" type="ORF">GCM10022232_46170</name>
</gene>
<reference evidence="2" key="1">
    <citation type="journal article" date="2019" name="Int. J. Syst. Evol. Microbiol.">
        <title>The Global Catalogue of Microorganisms (GCM) 10K type strain sequencing project: providing services to taxonomists for standard genome sequencing and annotation.</title>
        <authorList>
            <consortium name="The Broad Institute Genomics Platform"/>
            <consortium name="The Broad Institute Genome Sequencing Center for Infectious Disease"/>
            <person name="Wu L."/>
            <person name="Ma J."/>
        </authorList>
    </citation>
    <scope>NUCLEOTIDE SEQUENCE [LARGE SCALE GENOMIC DNA]</scope>
    <source>
        <strain evidence="2">JCM 16924</strain>
    </source>
</reference>
<evidence type="ECO:0000313" key="2">
    <source>
        <dbReference type="Proteomes" id="UP001500456"/>
    </source>
</evidence>
<accession>A0ABP7RU97</accession>